<reference evidence="1" key="1">
    <citation type="submission" date="2019-08" db="EMBL/GenBank/DDBJ databases">
        <authorList>
            <person name="Kucharzyk K."/>
            <person name="Murdoch R.W."/>
            <person name="Higgins S."/>
            <person name="Loffler F."/>
        </authorList>
    </citation>
    <scope>NUCLEOTIDE SEQUENCE</scope>
</reference>
<sequence>MLNLQAKVEMQVQPVQESKEQLLTLSFALTGEPSQKQVHIVAGNQKSTWVVKAQGDEKGRYTIGPLSMGRDVLLPQGRWDLSILSEDGQTVKESFVVSYQTPRDLVAYDKATKTIALGDVSAMLTLYGDTDTPLSVQQLEPEATYVLDETVKKAVVYLEQQETTYIISN</sequence>
<dbReference type="AlphaFoldDB" id="A0A644WCF9"/>
<comment type="caution">
    <text evidence="1">The sequence shown here is derived from an EMBL/GenBank/DDBJ whole genome shotgun (WGS) entry which is preliminary data.</text>
</comment>
<accession>A0A644WCF9</accession>
<organism evidence="1">
    <name type="scientific">bioreactor metagenome</name>
    <dbReference type="NCBI Taxonomy" id="1076179"/>
    <lineage>
        <taxon>unclassified sequences</taxon>
        <taxon>metagenomes</taxon>
        <taxon>ecological metagenomes</taxon>
    </lineage>
</organism>
<proteinExistence type="predicted"/>
<gene>
    <name evidence="1" type="ORF">SDC9_46226</name>
</gene>
<evidence type="ECO:0000313" key="1">
    <source>
        <dbReference type="EMBL" id="MPM00004.1"/>
    </source>
</evidence>
<dbReference type="EMBL" id="VSSQ01000702">
    <property type="protein sequence ID" value="MPM00004.1"/>
    <property type="molecule type" value="Genomic_DNA"/>
</dbReference>
<protein>
    <submittedName>
        <fullName evidence="1">Uncharacterized protein</fullName>
    </submittedName>
</protein>
<name>A0A644WCF9_9ZZZZ</name>